<comment type="similarity">
    <text evidence="1">Belongs to the UPF0065 (bug) family.</text>
</comment>
<dbReference type="AlphaFoldDB" id="A0A2S9K7V9"/>
<dbReference type="PIRSF" id="PIRSF017082">
    <property type="entry name" value="YflP"/>
    <property type="match status" value="1"/>
</dbReference>
<evidence type="ECO:0000256" key="2">
    <source>
        <dbReference type="SAM" id="SignalP"/>
    </source>
</evidence>
<dbReference type="InterPro" id="IPR042100">
    <property type="entry name" value="Bug_dom1"/>
</dbReference>
<reference evidence="3 4" key="1">
    <citation type="submission" date="2018-03" db="EMBL/GenBank/DDBJ databases">
        <title>Comparative genomics illustrates the genes involved in a hyperalkaliphilic mechanisms of Serpentinomonas isolated from highly-alkaline calcium-rich serpentinized springs.</title>
        <authorList>
            <person name="Suzuki S."/>
            <person name="Ishii S."/>
            <person name="Walworth N."/>
            <person name="Bird L."/>
            <person name="Kuenen J.G."/>
            <person name="Nealson K.H."/>
        </authorList>
    </citation>
    <scope>NUCLEOTIDE SEQUENCE [LARGE SCALE GENOMIC DNA]</scope>
    <source>
        <strain evidence="3 4">P1</strain>
    </source>
</reference>
<sequence>MTTRRLLLASGIAASLSCLQPAALAQSRPIRLIVPFGAGGVADLTARAVAQKMAENMGQSIVIENKPGAGGVVAAEAVAHAEPDGNTLLLMSNAMAVSTGLFKSLPFDARRDFAPVSLLGLFDLAIVVPGNSRFQSLAELLAWGQDNPGRLNIGTIAVGSTQHLAAEWFNAQSNLHAQIVPFNGTPAVITALRGGQVDAAVEILGPVKSQLAAKAMRALAVLGESRPADLPGVIAARELPGLSGINVSSWNALAAPARTAPAVLERLNREVAKALQAPEVRKRLADLSVQPRASSPEQLARLLDGDIKRWSAVIQRAGIPRQ</sequence>
<gene>
    <name evidence="3" type="ORF">C6P64_04525</name>
</gene>
<accession>A0A2S9K7V9</accession>
<keyword evidence="2" id="KW-0732">Signal</keyword>
<keyword evidence="4" id="KW-1185">Reference proteome</keyword>
<dbReference type="PANTHER" id="PTHR42928:SF5">
    <property type="entry name" value="BLR1237 PROTEIN"/>
    <property type="match status" value="1"/>
</dbReference>
<comment type="caution">
    <text evidence="3">The sequence shown here is derived from an EMBL/GenBank/DDBJ whole genome shotgun (WGS) entry which is preliminary data.</text>
</comment>
<dbReference type="Gene3D" id="3.40.190.10">
    <property type="entry name" value="Periplasmic binding protein-like II"/>
    <property type="match status" value="1"/>
</dbReference>
<dbReference type="PANTHER" id="PTHR42928">
    <property type="entry name" value="TRICARBOXYLATE-BINDING PROTEIN"/>
    <property type="match status" value="1"/>
</dbReference>
<evidence type="ECO:0000313" key="3">
    <source>
        <dbReference type="EMBL" id="PRD66546.1"/>
    </source>
</evidence>
<organism evidence="3 4">
    <name type="scientific">Malikia granosa</name>
    <dbReference type="NCBI Taxonomy" id="263067"/>
    <lineage>
        <taxon>Bacteria</taxon>
        <taxon>Pseudomonadati</taxon>
        <taxon>Pseudomonadota</taxon>
        <taxon>Betaproteobacteria</taxon>
        <taxon>Burkholderiales</taxon>
        <taxon>Comamonadaceae</taxon>
        <taxon>Malikia</taxon>
    </lineage>
</organism>
<dbReference type="InterPro" id="IPR005064">
    <property type="entry name" value="BUG"/>
</dbReference>
<feature type="chain" id="PRO_5015716963" evidence="2">
    <location>
        <begin position="26"/>
        <end position="322"/>
    </location>
</feature>
<dbReference type="Proteomes" id="UP000238589">
    <property type="component" value="Unassembled WGS sequence"/>
</dbReference>
<dbReference type="PROSITE" id="PS51257">
    <property type="entry name" value="PROKAR_LIPOPROTEIN"/>
    <property type="match status" value="1"/>
</dbReference>
<feature type="signal peptide" evidence="2">
    <location>
        <begin position="1"/>
        <end position="25"/>
    </location>
</feature>
<dbReference type="Gene3D" id="3.40.190.150">
    <property type="entry name" value="Bordetella uptake gene, domain 1"/>
    <property type="match status" value="1"/>
</dbReference>
<name>A0A2S9K7V9_9BURK</name>
<protein>
    <submittedName>
        <fullName evidence="3">Tripartite tricarboxylate transporter receptor protein</fullName>
    </submittedName>
</protein>
<dbReference type="SUPFAM" id="SSF53850">
    <property type="entry name" value="Periplasmic binding protein-like II"/>
    <property type="match status" value="1"/>
</dbReference>
<evidence type="ECO:0000313" key="4">
    <source>
        <dbReference type="Proteomes" id="UP000238589"/>
    </source>
</evidence>
<dbReference type="OrthoDB" id="8678477at2"/>
<evidence type="ECO:0000256" key="1">
    <source>
        <dbReference type="ARBA" id="ARBA00006987"/>
    </source>
</evidence>
<dbReference type="Pfam" id="PF03401">
    <property type="entry name" value="TctC"/>
    <property type="match status" value="1"/>
</dbReference>
<dbReference type="EMBL" id="PVLQ01000012">
    <property type="protein sequence ID" value="PRD66546.1"/>
    <property type="molecule type" value="Genomic_DNA"/>
</dbReference>
<proteinExistence type="inferred from homology"/>
<dbReference type="RefSeq" id="WP_105747386.1">
    <property type="nucleotide sequence ID" value="NZ_PVLQ01000012.1"/>
</dbReference>
<keyword evidence="3" id="KW-0675">Receptor</keyword>